<dbReference type="GO" id="GO:0005975">
    <property type="term" value="P:carbohydrate metabolic process"/>
    <property type="evidence" value="ECO:0007669"/>
    <property type="project" value="UniProtKB-ARBA"/>
</dbReference>
<gene>
    <name evidence="2" type="ORF">EV384_1541</name>
</gene>
<dbReference type="InterPro" id="IPR015943">
    <property type="entry name" value="WD40/YVTN_repeat-like_dom_sf"/>
</dbReference>
<dbReference type="SUPFAM" id="SSF50969">
    <property type="entry name" value="YVTN repeat-like/Quinoprotein amine dehydrogenase"/>
    <property type="match status" value="1"/>
</dbReference>
<evidence type="ECO:0000256" key="1">
    <source>
        <dbReference type="SAM" id="SignalP"/>
    </source>
</evidence>
<reference evidence="2 3" key="1">
    <citation type="submission" date="2019-02" db="EMBL/GenBank/DDBJ databases">
        <title>Sequencing the genomes of 1000 actinobacteria strains.</title>
        <authorList>
            <person name="Klenk H.-P."/>
        </authorList>
    </citation>
    <scope>NUCLEOTIDE SEQUENCE [LARGE SCALE GENOMIC DNA]</scope>
    <source>
        <strain evidence="2 3">DSM 45612</strain>
    </source>
</reference>
<dbReference type="InterPro" id="IPR011044">
    <property type="entry name" value="Quino_amine_DH_bsu"/>
</dbReference>
<sequence length="622" mass="65398">MRSVTRLSAVAVLLSGLAVLPASPAAAGATASVPLPIDRAVAVALDEAHGRLFVSAGPDRNEVLVTDLAGTEVRRLTGLPGASGLLLDGDTLYVALHGAGAIAAFDTSTLAETRRWSLPVDACPDDLALTADRLVFTAHHCNPAIGGSWLGTLDRASGKVTQRLSIDEDLVIAANPASNGLVAVADTYASPSNLLVYDVRGDEPTALRGSQDRVNVDDLAMAPDGRSVLVSGNDGGFRVPLDTLTFGRSVATSAVAAWSGDGQRLVIGSGGTLSVWPEGGTATSSGVAAPYGTSAKHGRLALDRTASRAWVVSTDYYDDSPVLVRYDLAPNGTAWSLSASRIVLPAYTSGTLRADLRVAGQPVADGTRMVVIVEHADDSKTNEVHYTRDGGITLSLFPAQGVTRYRFTYSDNASDVAYAYADVVGAYDTRLSLYWGPEPPLYPDTHLGWSAQLTDADGRGLAGRRVTLTRTSGTSSEQVAAAYTDRDGNVLFQIPGNGSAGTFTFTLRYAGDESASPAEHSTVVTIDKKDPYVWVEASRGTGRLGRTATVVGHLGNFHTNRTLTITATPDGGSPQVIAQGEVDENLTLTVQYPMKRNTTFTVTYAGDDWYMAAESSTRLTLR</sequence>
<dbReference type="Gene3D" id="2.60.40.10">
    <property type="entry name" value="Immunoglobulins"/>
    <property type="match status" value="1"/>
</dbReference>
<dbReference type="EMBL" id="SHLD01000001">
    <property type="protein sequence ID" value="RZU73142.1"/>
    <property type="molecule type" value="Genomic_DNA"/>
</dbReference>
<evidence type="ECO:0000313" key="3">
    <source>
        <dbReference type="Proteomes" id="UP000294114"/>
    </source>
</evidence>
<dbReference type="RefSeq" id="WP_130331418.1">
    <property type="nucleotide sequence ID" value="NZ_SHLD01000001.1"/>
</dbReference>
<proteinExistence type="predicted"/>
<organism evidence="2 3">
    <name type="scientific">Micromonospora kangleipakensis</name>
    <dbReference type="NCBI Taxonomy" id="1077942"/>
    <lineage>
        <taxon>Bacteria</taxon>
        <taxon>Bacillati</taxon>
        <taxon>Actinomycetota</taxon>
        <taxon>Actinomycetes</taxon>
        <taxon>Micromonosporales</taxon>
        <taxon>Micromonosporaceae</taxon>
        <taxon>Micromonospora</taxon>
    </lineage>
</organism>
<accession>A0A4Q8B688</accession>
<dbReference type="Gene3D" id="2.130.10.10">
    <property type="entry name" value="YVTN repeat-like/Quinoprotein amine dehydrogenase"/>
    <property type="match status" value="2"/>
</dbReference>
<comment type="caution">
    <text evidence="2">The sequence shown here is derived from an EMBL/GenBank/DDBJ whole genome shotgun (WGS) entry which is preliminary data.</text>
</comment>
<evidence type="ECO:0008006" key="4">
    <source>
        <dbReference type="Google" id="ProtNLM"/>
    </source>
</evidence>
<feature type="chain" id="PRO_5020678903" description="Ig-like domain repeat protein" evidence="1">
    <location>
        <begin position="28"/>
        <end position="622"/>
    </location>
</feature>
<name>A0A4Q8B688_9ACTN</name>
<keyword evidence="3" id="KW-1185">Reference proteome</keyword>
<dbReference type="InterPro" id="IPR013783">
    <property type="entry name" value="Ig-like_fold"/>
</dbReference>
<dbReference type="Proteomes" id="UP000294114">
    <property type="component" value="Unassembled WGS sequence"/>
</dbReference>
<dbReference type="OrthoDB" id="4332189at2"/>
<protein>
    <recommendedName>
        <fullName evidence="4">Ig-like domain repeat protein</fullName>
    </recommendedName>
</protein>
<evidence type="ECO:0000313" key="2">
    <source>
        <dbReference type="EMBL" id="RZU73142.1"/>
    </source>
</evidence>
<feature type="signal peptide" evidence="1">
    <location>
        <begin position="1"/>
        <end position="27"/>
    </location>
</feature>
<keyword evidence="1" id="KW-0732">Signal</keyword>
<dbReference type="AlphaFoldDB" id="A0A4Q8B688"/>